<accession>A0A9D1JP27</accession>
<reference evidence="2" key="1">
    <citation type="submission" date="2020-10" db="EMBL/GenBank/DDBJ databases">
        <authorList>
            <person name="Gilroy R."/>
        </authorList>
    </citation>
    <scope>NUCLEOTIDE SEQUENCE</scope>
    <source>
        <strain evidence="2">6276</strain>
    </source>
</reference>
<keyword evidence="1" id="KW-0472">Membrane</keyword>
<organism evidence="2 3">
    <name type="scientific">Candidatus Scatousia excrementigallinarum</name>
    <dbReference type="NCBI Taxonomy" id="2840935"/>
    <lineage>
        <taxon>Bacteria</taxon>
        <taxon>Candidatus Scatousia</taxon>
    </lineage>
</organism>
<name>A0A9D1JP27_9BACT</name>
<protein>
    <submittedName>
        <fullName evidence="2">Uncharacterized protein</fullName>
    </submittedName>
</protein>
<evidence type="ECO:0000256" key="1">
    <source>
        <dbReference type="SAM" id="Phobius"/>
    </source>
</evidence>
<evidence type="ECO:0000313" key="3">
    <source>
        <dbReference type="Proteomes" id="UP000823928"/>
    </source>
</evidence>
<sequence length="226" mass="26186">MLEQVKNFMAAHLDFKIYPVTWIAILNAVLIVPCILYLPEKYGYENGLLENFQLIALFIGFIFCLAYPKFSNKLNSENGGGASAPDNALVKFFRFAALVIIILVLREINCGRTIFFPVPGEVNTFYGWKDIKYGWLAHPLYGLYMAYVGFYFLINKLYITLWSIVKNIKFPVWNIVLMLVGMVWGTLAEEVFHNMVMEEITELLFYISLTGIIYLYAYNKNFRLKD</sequence>
<feature type="transmembrane region" description="Helical" evidence="1">
    <location>
        <begin position="51"/>
        <end position="68"/>
    </location>
</feature>
<reference evidence="2" key="2">
    <citation type="journal article" date="2021" name="PeerJ">
        <title>Extensive microbial diversity within the chicken gut microbiome revealed by metagenomics and culture.</title>
        <authorList>
            <person name="Gilroy R."/>
            <person name="Ravi A."/>
            <person name="Getino M."/>
            <person name="Pursley I."/>
            <person name="Horton D.L."/>
            <person name="Alikhan N.F."/>
            <person name="Baker D."/>
            <person name="Gharbi K."/>
            <person name="Hall N."/>
            <person name="Watson M."/>
            <person name="Adriaenssens E.M."/>
            <person name="Foster-Nyarko E."/>
            <person name="Jarju S."/>
            <person name="Secka A."/>
            <person name="Antonio M."/>
            <person name="Oren A."/>
            <person name="Chaudhuri R.R."/>
            <person name="La Ragione R."/>
            <person name="Hildebrand F."/>
            <person name="Pallen M.J."/>
        </authorList>
    </citation>
    <scope>NUCLEOTIDE SEQUENCE</scope>
    <source>
        <strain evidence="2">6276</strain>
    </source>
</reference>
<dbReference type="AlphaFoldDB" id="A0A9D1JP27"/>
<dbReference type="EMBL" id="DVIU01000275">
    <property type="protein sequence ID" value="HIS37593.1"/>
    <property type="molecule type" value="Genomic_DNA"/>
</dbReference>
<feature type="transmembrane region" description="Helical" evidence="1">
    <location>
        <begin position="20"/>
        <end position="39"/>
    </location>
</feature>
<comment type="caution">
    <text evidence="2">The sequence shown here is derived from an EMBL/GenBank/DDBJ whole genome shotgun (WGS) entry which is preliminary data.</text>
</comment>
<feature type="transmembrane region" description="Helical" evidence="1">
    <location>
        <begin position="170"/>
        <end position="188"/>
    </location>
</feature>
<dbReference type="Proteomes" id="UP000823928">
    <property type="component" value="Unassembled WGS sequence"/>
</dbReference>
<keyword evidence="1" id="KW-1133">Transmembrane helix</keyword>
<keyword evidence="1" id="KW-0812">Transmembrane</keyword>
<feature type="transmembrane region" description="Helical" evidence="1">
    <location>
        <begin position="141"/>
        <end position="164"/>
    </location>
</feature>
<feature type="transmembrane region" description="Helical" evidence="1">
    <location>
        <begin position="88"/>
        <end position="105"/>
    </location>
</feature>
<proteinExistence type="predicted"/>
<feature type="transmembrane region" description="Helical" evidence="1">
    <location>
        <begin position="200"/>
        <end position="218"/>
    </location>
</feature>
<evidence type="ECO:0000313" key="2">
    <source>
        <dbReference type="EMBL" id="HIS37593.1"/>
    </source>
</evidence>
<gene>
    <name evidence="2" type="ORF">IAC10_13385</name>
</gene>